<evidence type="ECO:0000313" key="15">
    <source>
        <dbReference type="Proteomes" id="UP000447434"/>
    </source>
</evidence>
<dbReference type="SMART" id="SM00369">
    <property type="entry name" value="LRR_TYP"/>
    <property type="match status" value="14"/>
</dbReference>
<evidence type="ECO:0000256" key="11">
    <source>
        <dbReference type="ARBA" id="ARBA00023180"/>
    </source>
</evidence>
<dbReference type="InterPro" id="IPR003591">
    <property type="entry name" value="Leu-rich_rpt_typical-subtyp"/>
</dbReference>
<keyword evidence="7" id="KW-0677">Repeat</keyword>
<dbReference type="EMBL" id="WOCE01000010">
    <property type="protein sequence ID" value="KAE9604912.1"/>
    <property type="molecule type" value="Genomic_DNA"/>
</dbReference>
<keyword evidence="14" id="KW-0723">Serine/threonine-protein kinase</keyword>
<keyword evidence="6" id="KW-0732">Signal</keyword>
<dbReference type="Gene3D" id="3.80.10.10">
    <property type="entry name" value="Ribonuclease Inhibitor"/>
    <property type="match status" value="6"/>
</dbReference>
<organism evidence="14 15">
    <name type="scientific">Lupinus albus</name>
    <name type="common">White lupine</name>
    <name type="synonym">Lupinus termis</name>
    <dbReference type="NCBI Taxonomy" id="3870"/>
    <lineage>
        <taxon>Eukaryota</taxon>
        <taxon>Viridiplantae</taxon>
        <taxon>Streptophyta</taxon>
        <taxon>Embryophyta</taxon>
        <taxon>Tracheophyta</taxon>
        <taxon>Spermatophyta</taxon>
        <taxon>Magnoliopsida</taxon>
        <taxon>eudicotyledons</taxon>
        <taxon>Gunneridae</taxon>
        <taxon>Pentapetalae</taxon>
        <taxon>rosids</taxon>
        <taxon>fabids</taxon>
        <taxon>Fabales</taxon>
        <taxon>Fabaceae</taxon>
        <taxon>Papilionoideae</taxon>
        <taxon>50 kb inversion clade</taxon>
        <taxon>genistoids sensu lato</taxon>
        <taxon>core genistoids</taxon>
        <taxon>Genisteae</taxon>
        <taxon>Lupinus</taxon>
    </lineage>
</organism>
<dbReference type="InterPro" id="IPR046956">
    <property type="entry name" value="RLP23-like"/>
</dbReference>
<protein>
    <submittedName>
        <fullName evidence="14">Putative non-specific serine/threonine protein kinase</fullName>
    </submittedName>
</protein>
<dbReference type="Pfam" id="PF13855">
    <property type="entry name" value="LRR_8"/>
    <property type="match status" value="6"/>
</dbReference>
<name>A0A6A5NTI4_LUPAL</name>
<dbReference type="InterPro" id="IPR055414">
    <property type="entry name" value="LRR_R13L4/SHOC2-like"/>
</dbReference>
<keyword evidence="10" id="KW-0675">Receptor</keyword>
<evidence type="ECO:0000256" key="3">
    <source>
        <dbReference type="ARBA" id="ARBA00022475"/>
    </source>
</evidence>
<evidence type="ECO:0000256" key="2">
    <source>
        <dbReference type="ARBA" id="ARBA00009592"/>
    </source>
</evidence>
<evidence type="ECO:0000256" key="9">
    <source>
        <dbReference type="ARBA" id="ARBA00023136"/>
    </source>
</evidence>
<dbReference type="SUPFAM" id="SSF52058">
    <property type="entry name" value="L domain-like"/>
    <property type="match status" value="1"/>
</dbReference>
<dbReference type="FunFam" id="3.80.10.10:FF:000111">
    <property type="entry name" value="LRR receptor-like serine/threonine-protein kinase ERECTA"/>
    <property type="match status" value="1"/>
</dbReference>
<dbReference type="InterPro" id="IPR013210">
    <property type="entry name" value="LRR_N_plant-typ"/>
</dbReference>
<feature type="domain" description="Leucine-rich repeat-containing N-terminal plant-type" evidence="12">
    <location>
        <begin position="31"/>
        <end position="67"/>
    </location>
</feature>
<dbReference type="PRINTS" id="PR00019">
    <property type="entry name" value="LEURICHRPT"/>
</dbReference>
<dbReference type="InterPro" id="IPR001611">
    <property type="entry name" value="Leu-rich_rpt"/>
</dbReference>
<comment type="similarity">
    <text evidence="2">Belongs to the RLP family.</text>
</comment>
<gene>
    <name evidence="14" type="ORF">Lalb_Chr10g0091571</name>
</gene>
<proteinExistence type="inferred from homology"/>
<dbReference type="SUPFAM" id="SSF52047">
    <property type="entry name" value="RNI-like"/>
    <property type="match status" value="1"/>
</dbReference>
<evidence type="ECO:0000259" key="13">
    <source>
        <dbReference type="Pfam" id="PF23598"/>
    </source>
</evidence>
<evidence type="ECO:0000259" key="12">
    <source>
        <dbReference type="Pfam" id="PF08263"/>
    </source>
</evidence>
<dbReference type="SUPFAM" id="SSF52075">
    <property type="entry name" value="Outer arm dynein light chain 1"/>
    <property type="match status" value="1"/>
</dbReference>
<keyword evidence="14" id="KW-0418">Kinase</keyword>
<evidence type="ECO:0000256" key="5">
    <source>
        <dbReference type="ARBA" id="ARBA00022692"/>
    </source>
</evidence>
<keyword evidence="4" id="KW-0433">Leucine-rich repeat</keyword>
<dbReference type="OrthoDB" id="1060944at2759"/>
<keyword evidence="3" id="KW-1003">Cell membrane</keyword>
<comment type="caution">
    <text evidence="14">The sequence shown here is derived from an EMBL/GenBank/DDBJ whole genome shotgun (WGS) entry which is preliminary data.</text>
</comment>
<dbReference type="PANTHER" id="PTHR48063">
    <property type="entry name" value="LRR RECEPTOR-LIKE KINASE"/>
    <property type="match status" value="1"/>
</dbReference>
<evidence type="ECO:0000313" key="14">
    <source>
        <dbReference type="EMBL" id="KAE9604912.1"/>
    </source>
</evidence>
<feature type="domain" description="Disease resistance R13L4/SHOC-2-like LRR" evidence="13">
    <location>
        <begin position="76"/>
        <end position="259"/>
    </location>
</feature>
<evidence type="ECO:0000256" key="1">
    <source>
        <dbReference type="ARBA" id="ARBA00004251"/>
    </source>
</evidence>
<evidence type="ECO:0000256" key="6">
    <source>
        <dbReference type="ARBA" id="ARBA00022729"/>
    </source>
</evidence>
<keyword evidence="14" id="KW-0808">Transferase</keyword>
<sequence>MKRYLSDAFAVLFLLAEICMCENSSKPCIQREREALINFKSTFHDPYNMLSSWKGNHCCQWEGIACDNVTSHVVKLDLSEYYLEAQNLDPSLLQLEYLSYLDLSRNNFNWTPIPMFIGSMRRLSYLSLSDASFCGGIPSTIGNLTNLRHLDLRCNHDGNLTTNNINWISQLRSMEYLDMSGVYFNGKTNLFQVLSILPSLSTIYMDYCELGNMKVPLVNLTSTPQLQFLSLHGNQLTNSFLDAFRNMTSLVHLDLHTNNLNLVPSWLSNYEKIEYLDICYNALHGPIHNVFINMTSIQFLNLSQNNFSTIPSWLHNFEKLVDLDLSYNALRGPIPNTFGNMSTIQFLDLSNNYLTSVPCWFGELKRLVHLDLSVNDFTLMECSLPTILTNLCQLKSLYFSNNKLGREPIGDTELSGCITYDLEELDLSNNEISGPFPTWLGRLENLNRLDLTNNTLDVNLLNNIEQLINLTELFVSFNRFYGVIPHGIGKLVNLVYLDLSNNHWNGKIPQTLGKLVNLESLDLSNNHLDGFIPQSLGQLTHLTYLNISRNGLHGNIPDNFYHLVDLIYLDLSSNKLDGMIPVMPQLSFMNLSYNHINDSLPKNIGDKMPYLKFLLLGSNLINGSIPNSLCQTEFIKLDLSRNKISGVIPNCWRNSPFWEEINLSSNNLSGVFPTSFRNLSSLLWLHLDNNNLRGRLPMHISGLNNLLIFDLGENQFSGSIPSWTNKTFRSLQILRLPKNKLSGSIPSQLCQLASLKILDLSGNNLVGSIPKCIGNLKGMTTDKSNNESLSNDESISDQHYVGFNGSSYSGWSYEDVKQVVKGREFDYLKILKHVVNMDLSGNKLVGLIPEGITSLTGLHGLNLSHNCLEGGIPKMIGNMKSLESFDISHNQLSGHIPNNMLSLTSMSHLNLSYNNFSGPIPEGYQFSTYDPNVYADNPYLCGPPLPKCHSDDSHSGRGFEEDEDEKEDRLRKLLFYSVIAAGFATGFWGIILVLLLMKSFRYACLRLVEDAADMIYVEVVIKVRRIKKWLVRNHVQG</sequence>
<dbReference type="PANTHER" id="PTHR48063:SF112">
    <property type="entry name" value="RECEPTOR LIKE PROTEIN 30-LIKE"/>
    <property type="match status" value="1"/>
</dbReference>
<accession>A0A6A5NTI4</accession>
<dbReference type="Pfam" id="PF00560">
    <property type="entry name" value="LRR_1"/>
    <property type="match status" value="5"/>
</dbReference>
<dbReference type="Pfam" id="PF23598">
    <property type="entry name" value="LRR_14"/>
    <property type="match status" value="1"/>
</dbReference>
<evidence type="ECO:0000256" key="4">
    <source>
        <dbReference type="ARBA" id="ARBA00022614"/>
    </source>
</evidence>
<evidence type="ECO:0000256" key="10">
    <source>
        <dbReference type="ARBA" id="ARBA00023170"/>
    </source>
</evidence>
<keyword evidence="9" id="KW-0472">Membrane</keyword>
<comment type="subcellular location">
    <subcellularLocation>
        <location evidence="1">Cell membrane</location>
        <topology evidence="1">Single-pass type I membrane protein</topology>
    </subcellularLocation>
</comment>
<dbReference type="GO" id="GO:0005886">
    <property type="term" value="C:plasma membrane"/>
    <property type="evidence" value="ECO:0007669"/>
    <property type="project" value="UniProtKB-SubCell"/>
</dbReference>
<reference evidence="15" key="1">
    <citation type="journal article" date="2020" name="Nat. Commun.">
        <title>Genome sequence of the cluster root forming white lupin.</title>
        <authorList>
            <person name="Hufnagel B."/>
            <person name="Marques A."/>
            <person name="Soriano A."/>
            <person name="Marques L."/>
            <person name="Divol F."/>
            <person name="Doumas P."/>
            <person name="Sallet E."/>
            <person name="Mancinotti D."/>
            <person name="Carrere S."/>
            <person name="Marande W."/>
            <person name="Arribat S."/>
            <person name="Keller J."/>
            <person name="Huneau C."/>
            <person name="Blein T."/>
            <person name="Aime D."/>
            <person name="Laguerre M."/>
            <person name="Taylor J."/>
            <person name="Schubert V."/>
            <person name="Nelson M."/>
            <person name="Geu-Flores F."/>
            <person name="Crespi M."/>
            <person name="Gallardo-Guerrero K."/>
            <person name="Delaux P.-M."/>
            <person name="Salse J."/>
            <person name="Berges H."/>
            <person name="Guyot R."/>
            <person name="Gouzy J."/>
            <person name="Peret B."/>
        </authorList>
    </citation>
    <scope>NUCLEOTIDE SEQUENCE [LARGE SCALE GENOMIC DNA]</scope>
    <source>
        <strain evidence="15">cv. Amiga</strain>
    </source>
</reference>
<keyword evidence="15" id="KW-1185">Reference proteome</keyword>
<dbReference type="FunFam" id="3.80.10.10:FF:000383">
    <property type="entry name" value="Leucine-rich repeat receptor protein kinase EMS1"/>
    <property type="match status" value="3"/>
</dbReference>
<evidence type="ECO:0000256" key="7">
    <source>
        <dbReference type="ARBA" id="ARBA00022737"/>
    </source>
</evidence>
<dbReference type="FunFam" id="3.80.10.10:FF:000095">
    <property type="entry name" value="LRR receptor-like serine/threonine-protein kinase GSO1"/>
    <property type="match status" value="1"/>
</dbReference>
<dbReference type="InterPro" id="IPR032675">
    <property type="entry name" value="LRR_dom_sf"/>
</dbReference>
<dbReference type="AlphaFoldDB" id="A0A6A5NTI4"/>
<dbReference type="SMART" id="SM00365">
    <property type="entry name" value="LRR_SD22"/>
    <property type="match status" value="7"/>
</dbReference>
<keyword evidence="8" id="KW-1133">Transmembrane helix</keyword>
<dbReference type="Proteomes" id="UP000447434">
    <property type="component" value="Chromosome 10"/>
</dbReference>
<dbReference type="Pfam" id="PF08263">
    <property type="entry name" value="LRRNT_2"/>
    <property type="match status" value="1"/>
</dbReference>
<dbReference type="GO" id="GO:0004674">
    <property type="term" value="F:protein serine/threonine kinase activity"/>
    <property type="evidence" value="ECO:0007669"/>
    <property type="project" value="UniProtKB-KW"/>
</dbReference>
<evidence type="ECO:0000256" key="8">
    <source>
        <dbReference type="ARBA" id="ARBA00022989"/>
    </source>
</evidence>
<keyword evidence="11" id="KW-0325">Glycoprotein</keyword>
<keyword evidence="5" id="KW-0812">Transmembrane</keyword>